<keyword evidence="2" id="KW-1185">Reference proteome</keyword>
<organism evidence="1 2">
    <name type="scientific">Rhododendron molle</name>
    <name type="common">Chinese azalea</name>
    <name type="synonym">Azalea mollis</name>
    <dbReference type="NCBI Taxonomy" id="49168"/>
    <lineage>
        <taxon>Eukaryota</taxon>
        <taxon>Viridiplantae</taxon>
        <taxon>Streptophyta</taxon>
        <taxon>Embryophyta</taxon>
        <taxon>Tracheophyta</taxon>
        <taxon>Spermatophyta</taxon>
        <taxon>Magnoliopsida</taxon>
        <taxon>eudicotyledons</taxon>
        <taxon>Gunneridae</taxon>
        <taxon>Pentapetalae</taxon>
        <taxon>asterids</taxon>
        <taxon>Ericales</taxon>
        <taxon>Ericaceae</taxon>
        <taxon>Ericoideae</taxon>
        <taxon>Rhodoreae</taxon>
        <taxon>Rhododendron</taxon>
    </lineage>
</organism>
<accession>A0ACC0NA69</accession>
<dbReference type="EMBL" id="CM046393">
    <property type="protein sequence ID" value="KAI8550218.1"/>
    <property type="molecule type" value="Genomic_DNA"/>
</dbReference>
<evidence type="ECO:0000313" key="1">
    <source>
        <dbReference type="EMBL" id="KAI8550218.1"/>
    </source>
</evidence>
<proteinExistence type="predicted"/>
<name>A0ACC0NA69_RHOML</name>
<comment type="caution">
    <text evidence="1">The sequence shown here is derived from an EMBL/GenBank/DDBJ whole genome shotgun (WGS) entry which is preliminary data.</text>
</comment>
<reference evidence="1" key="1">
    <citation type="submission" date="2022-02" db="EMBL/GenBank/DDBJ databases">
        <title>Plant Genome Project.</title>
        <authorList>
            <person name="Zhang R.-G."/>
        </authorList>
    </citation>
    <scope>NUCLEOTIDE SEQUENCE</scope>
    <source>
        <strain evidence="1">AT1</strain>
    </source>
</reference>
<evidence type="ECO:0000313" key="2">
    <source>
        <dbReference type="Proteomes" id="UP001062846"/>
    </source>
</evidence>
<dbReference type="Proteomes" id="UP001062846">
    <property type="component" value="Chromosome 6"/>
</dbReference>
<gene>
    <name evidence="1" type="ORF">RHMOL_Rhmol06G0087700</name>
</gene>
<sequence length="112" mass="13205">MIERAMRLGNVLLEAGKRSARKRATMHNAVIWALPSDFTTKVRVDCLFVCFFFFFFFFFFVMHKTLWRFIWNAGYGVYCCDQGLISTALSILFLCVMILICVHDAYFIREFV</sequence>
<protein>
    <submittedName>
        <fullName evidence="1">Uncharacterized protein</fullName>
    </submittedName>
</protein>